<organism evidence="5 6">
    <name type="scientific">Rhodomicrobium udaipurense</name>
    <dbReference type="NCBI Taxonomy" id="1202716"/>
    <lineage>
        <taxon>Bacteria</taxon>
        <taxon>Pseudomonadati</taxon>
        <taxon>Pseudomonadota</taxon>
        <taxon>Alphaproteobacteria</taxon>
        <taxon>Hyphomicrobiales</taxon>
        <taxon>Hyphomicrobiaceae</taxon>
        <taxon>Rhodomicrobium</taxon>
    </lineage>
</organism>
<accession>A0A8I1GB12</accession>
<dbReference type="SUPFAM" id="SSF102405">
    <property type="entry name" value="MCP/YpsA-like"/>
    <property type="match status" value="1"/>
</dbReference>
<evidence type="ECO:0000256" key="1">
    <source>
        <dbReference type="ARBA" id="ARBA00006525"/>
    </source>
</evidence>
<comment type="similarity">
    <text evidence="1">Belongs to the DprA/Smf family.</text>
</comment>
<evidence type="ECO:0000259" key="4">
    <source>
        <dbReference type="Pfam" id="PF17782"/>
    </source>
</evidence>
<dbReference type="Pfam" id="PF02481">
    <property type="entry name" value="DNA_processg_A"/>
    <property type="match status" value="1"/>
</dbReference>
<dbReference type="NCBIfam" id="TIGR00732">
    <property type="entry name" value="dprA"/>
    <property type="match status" value="1"/>
</dbReference>
<dbReference type="AlphaFoldDB" id="A0A8I1GB12"/>
<dbReference type="GO" id="GO:0009294">
    <property type="term" value="P:DNA-mediated transformation"/>
    <property type="evidence" value="ECO:0007669"/>
    <property type="project" value="InterPro"/>
</dbReference>
<dbReference type="InterPro" id="IPR003488">
    <property type="entry name" value="DprA"/>
</dbReference>
<evidence type="ECO:0000313" key="6">
    <source>
        <dbReference type="Proteomes" id="UP000623250"/>
    </source>
</evidence>
<proteinExistence type="inferred from homology"/>
<dbReference type="PANTHER" id="PTHR43022">
    <property type="entry name" value="PROTEIN SMF"/>
    <property type="match status" value="1"/>
</dbReference>
<dbReference type="Proteomes" id="UP000623250">
    <property type="component" value="Unassembled WGS sequence"/>
</dbReference>
<dbReference type="InterPro" id="IPR041614">
    <property type="entry name" value="DprA_WH"/>
</dbReference>
<feature type="region of interest" description="Disordered" evidence="2">
    <location>
        <begin position="88"/>
        <end position="110"/>
    </location>
</feature>
<feature type="domain" description="DprA winged helix" evidence="4">
    <location>
        <begin position="431"/>
        <end position="481"/>
    </location>
</feature>
<protein>
    <submittedName>
        <fullName evidence="5">DNA-protecting protein DprA</fullName>
    </submittedName>
</protein>
<name>A0A8I1GB12_9HYPH</name>
<keyword evidence="6" id="KW-1185">Reference proteome</keyword>
<dbReference type="PANTHER" id="PTHR43022:SF1">
    <property type="entry name" value="PROTEIN SMF"/>
    <property type="match status" value="1"/>
</dbReference>
<dbReference type="Pfam" id="PF17782">
    <property type="entry name" value="WHD_DprA"/>
    <property type="match status" value="1"/>
</dbReference>
<comment type="caution">
    <text evidence="5">The sequence shown here is derived from an EMBL/GenBank/DDBJ whole genome shotgun (WGS) entry which is preliminary data.</text>
</comment>
<evidence type="ECO:0000256" key="2">
    <source>
        <dbReference type="SAM" id="MobiDB-lite"/>
    </source>
</evidence>
<evidence type="ECO:0000259" key="3">
    <source>
        <dbReference type="Pfam" id="PF02481"/>
    </source>
</evidence>
<sequence>MATPALSSAAVSPDSVGEPHAKLRRKRAEKVGSAKSKSSGDTSPGRRSAAHPTASNGPYHDLTYPERPDARNAGCVSSAATAVLREPGADFDYSPEPPRAGKTTASTPDAEKRDRLRLIRTPHIGTVTFWQLIAHFGSATAAIDALPEFVKHGSRVSPKSVPSIGTAEAEMERAAAAGLTLVAVGEAGYPPLLAEIEAPPPLLYIKGDPRIWQRPAFGIVGSRNASGAGLKFTAEISAELSRLGLLVVSGLARGIDGAAHRGALPYGTCAVLPGGLDRIYPPEHVRLAADIAQNGLLVGECPPGFVARAQDFPRRNRIISGASLGVLVVEAAERSGSLITARLAGEQSREVFAVPGHPLDTRATGTNRLIKEGAVLTTSAEDIVDALKGKLVDWARFGVEVPQPQRAPKLAARDDGPVRAPAGATGGDGLASLDATIASVMQLLSFSPIAIDDICRMTGKQTREVHAAIMSLDLAGRLERRGSSHIVLRA</sequence>
<dbReference type="InterPro" id="IPR057666">
    <property type="entry name" value="DrpA_SLOG"/>
</dbReference>
<reference evidence="5 6" key="1">
    <citation type="submission" date="2020-12" db="EMBL/GenBank/DDBJ databases">
        <title>Revised draft genomes of Rhodomicrobium vannielii ATCC 17100 and Rhodomicrobium udaipurense JA643.</title>
        <authorList>
            <person name="Conners E.M."/>
            <person name="Davenport E.J."/>
            <person name="Bose A."/>
        </authorList>
    </citation>
    <scope>NUCLEOTIDE SEQUENCE [LARGE SCALE GENOMIC DNA]</scope>
    <source>
        <strain evidence="5 6">JA643</strain>
    </source>
</reference>
<dbReference type="Pfam" id="PF21102">
    <property type="entry name" value="DprA_N"/>
    <property type="match status" value="1"/>
</dbReference>
<gene>
    <name evidence="5" type="primary">dprA</name>
    <name evidence="5" type="ORF">JDN41_09435</name>
</gene>
<feature type="domain" description="Smf/DprA SLOG" evidence="3">
    <location>
        <begin position="182"/>
        <end position="387"/>
    </location>
</feature>
<feature type="region of interest" description="Disordered" evidence="2">
    <location>
        <begin position="1"/>
        <end position="73"/>
    </location>
</feature>
<dbReference type="Gene3D" id="3.40.50.450">
    <property type="match status" value="1"/>
</dbReference>
<dbReference type="InterPro" id="IPR036388">
    <property type="entry name" value="WH-like_DNA-bd_sf"/>
</dbReference>
<feature type="compositionally biased region" description="Polar residues" evidence="2">
    <location>
        <begin position="1"/>
        <end position="10"/>
    </location>
</feature>
<evidence type="ECO:0000313" key="5">
    <source>
        <dbReference type="EMBL" id="MBJ7543783.1"/>
    </source>
</evidence>
<dbReference type="Gene3D" id="1.10.10.10">
    <property type="entry name" value="Winged helix-like DNA-binding domain superfamily/Winged helix DNA-binding domain"/>
    <property type="match status" value="1"/>
</dbReference>
<dbReference type="EMBL" id="JAEMUK010000017">
    <property type="protein sequence ID" value="MBJ7543783.1"/>
    <property type="molecule type" value="Genomic_DNA"/>
</dbReference>